<feature type="domain" description="PEGA" evidence="2">
    <location>
        <begin position="29"/>
        <end position="77"/>
    </location>
</feature>
<protein>
    <submittedName>
        <fullName evidence="3">PEGA domain protein</fullName>
    </submittedName>
</protein>
<evidence type="ECO:0000256" key="1">
    <source>
        <dbReference type="SAM" id="SignalP"/>
    </source>
</evidence>
<dbReference type="PROSITE" id="PS51257">
    <property type="entry name" value="PROKAR_LIPOPROTEIN"/>
    <property type="match status" value="1"/>
</dbReference>
<organism evidence="3 4">
    <name type="scientific">Rohdeia mirabilis</name>
    <dbReference type="NCBI Taxonomy" id="2528008"/>
    <lineage>
        <taxon>Bacteria</taxon>
        <taxon>Pseudomonadati</taxon>
        <taxon>Planctomycetota</taxon>
        <taxon>Planctomycetia</taxon>
        <taxon>Planctomycetia incertae sedis</taxon>
        <taxon>Rohdeia</taxon>
    </lineage>
</organism>
<dbReference type="AlphaFoldDB" id="A0A518D0F2"/>
<proteinExistence type="predicted"/>
<evidence type="ECO:0000313" key="3">
    <source>
        <dbReference type="EMBL" id="QDU84935.1"/>
    </source>
</evidence>
<reference evidence="3 4" key="1">
    <citation type="submission" date="2019-02" db="EMBL/GenBank/DDBJ databases">
        <title>Deep-cultivation of Planctomycetes and their phenomic and genomic characterization uncovers novel biology.</title>
        <authorList>
            <person name="Wiegand S."/>
            <person name="Jogler M."/>
            <person name="Boedeker C."/>
            <person name="Pinto D."/>
            <person name="Vollmers J."/>
            <person name="Rivas-Marin E."/>
            <person name="Kohn T."/>
            <person name="Peeters S.H."/>
            <person name="Heuer A."/>
            <person name="Rast P."/>
            <person name="Oberbeckmann S."/>
            <person name="Bunk B."/>
            <person name="Jeske O."/>
            <person name="Meyerdierks A."/>
            <person name="Storesund J.E."/>
            <person name="Kallscheuer N."/>
            <person name="Luecker S."/>
            <person name="Lage O.M."/>
            <person name="Pohl T."/>
            <person name="Merkel B.J."/>
            <person name="Hornburger P."/>
            <person name="Mueller R.-W."/>
            <person name="Bruemmer F."/>
            <person name="Labrenz M."/>
            <person name="Spormann A.M."/>
            <person name="Op den Camp H."/>
            <person name="Overmann J."/>
            <person name="Amann R."/>
            <person name="Jetten M.S.M."/>
            <person name="Mascher T."/>
            <person name="Medema M.H."/>
            <person name="Devos D.P."/>
            <person name="Kaster A.-K."/>
            <person name="Ovreas L."/>
            <person name="Rohde M."/>
            <person name="Galperin M.Y."/>
            <person name="Jogler C."/>
        </authorList>
    </citation>
    <scope>NUCLEOTIDE SEQUENCE [LARGE SCALE GENOMIC DNA]</scope>
    <source>
        <strain evidence="3 4">Pla163</strain>
    </source>
</reference>
<accession>A0A518D0F2</accession>
<dbReference type="InterPro" id="IPR013229">
    <property type="entry name" value="PEGA"/>
</dbReference>
<dbReference type="Pfam" id="PF08308">
    <property type="entry name" value="PEGA"/>
    <property type="match status" value="1"/>
</dbReference>
<feature type="chain" id="PRO_5021753761" evidence="1">
    <location>
        <begin position="24"/>
        <end position="135"/>
    </location>
</feature>
<dbReference type="RefSeq" id="WP_419185776.1">
    <property type="nucleotide sequence ID" value="NZ_CP036290.1"/>
</dbReference>
<dbReference type="Proteomes" id="UP000319342">
    <property type="component" value="Chromosome"/>
</dbReference>
<keyword evidence="4" id="KW-1185">Reference proteome</keyword>
<evidence type="ECO:0000259" key="2">
    <source>
        <dbReference type="Pfam" id="PF08308"/>
    </source>
</evidence>
<evidence type="ECO:0000313" key="4">
    <source>
        <dbReference type="Proteomes" id="UP000319342"/>
    </source>
</evidence>
<gene>
    <name evidence="3" type="ORF">Pla163_20550</name>
</gene>
<feature type="signal peptide" evidence="1">
    <location>
        <begin position="1"/>
        <end position="23"/>
    </location>
</feature>
<name>A0A518D0F2_9BACT</name>
<keyword evidence="1" id="KW-0732">Signal</keyword>
<dbReference type="EMBL" id="CP036290">
    <property type="protein sequence ID" value="QDU84935.1"/>
    <property type="molecule type" value="Genomic_DNA"/>
</dbReference>
<sequence length="135" mass="14795" precursor="true">MIRRTVLCALLGVAFLTSGCRFARPQPGVQLSSTPAGARVTIDGVFSGYVTPARIDLATDEWHVVEVDLDGYAPQTRLVGPGSRLIAVDWRQSSVGAVDTFRFPLLLPIESVVPFVLESRNAPQRIHFHLRRGGR</sequence>